<feature type="compositionally biased region" description="Low complexity" evidence="2">
    <location>
        <begin position="2859"/>
        <end position="2869"/>
    </location>
</feature>
<dbReference type="InterPro" id="IPR050865">
    <property type="entry name" value="BEACH_Domain"/>
</dbReference>
<proteinExistence type="predicted"/>
<evidence type="ECO:0000256" key="1">
    <source>
        <dbReference type="PROSITE-ProRule" id="PRU00259"/>
    </source>
</evidence>
<evidence type="ECO:0000259" key="3">
    <source>
        <dbReference type="Pfam" id="PF15787"/>
    </source>
</evidence>
<keyword evidence="5" id="KW-1185">Reference proteome</keyword>
<feature type="compositionally biased region" description="Basic and acidic residues" evidence="2">
    <location>
        <begin position="1666"/>
        <end position="1683"/>
    </location>
</feature>
<evidence type="ECO:0000313" key="5">
    <source>
        <dbReference type="Proteomes" id="UP001515480"/>
    </source>
</evidence>
<feature type="region of interest" description="Disordered" evidence="2">
    <location>
        <begin position="447"/>
        <end position="512"/>
    </location>
</feature>
<dbReference type="PANTHER" id="PTHR13743">
    <property type="entry name" value="BEIGE/BEACH-RELATED"/>
    <property type="match status" value="1"/>
</dbReference>
<feature type="compositionally biased region" description="Low complexity" evidence="2">
    <location>
        <begin position="2251"/>
        <end position="2264"/>
    </location>
</feature>
<dbReference type="PROSITE" id="PS50176">
    <property type="entry name" value="ARM_REPEAT"/>
    <property type="match status" value="1"/>
</dbReference>
<evidence type="ECO:0000313" key="4">
    <source>
        <dbReference type="EMBL" id="KAL1507407.1"/>
    </source>
</evidence>
<feature type="compositionally biased region" description="Acidic residues" evidence="2">
    <location>
        <begin position="2103"/>
        <end position="2112"/>
    </location>
</feature>
<dbReference type="InterPro" id="IPR016024">
    <property type="entry name" value="ARM-type_fold"/>
</dbReference>
<reference evidence="4 5" key="1">
    <citation type="journal article" date="2024" name="Science">
        <title>Giant polyketide synthase enzymes in the biosynthesis of giant marine polyether toxins.</title>
        <authorList>
            <person name="Fallon T.R."/>
            <person name="Shende V.V."/>
            <person name="Wierzbicki I.H."/>
            <person name="Pendleton A.L."/>
            <person name="Watervoot N.F."/>
            <person name="Auber R.P."/>
            <person name="Gonzalez D.J."/>
            <person name="Wisecaver J.H."/>
            <person name="Moore B.S."/>
        </authorList>
    </citation>
    <scope>NUCLEOTIDE SEQUENCE [LARGE SCALE GENOMIC DNA]</scope>
    <source>
        <strain evidence="4 5">12B1</strain>
    </source>
</reference>
<feature type="compositionally biased region" description="Basic and acidic residues" evidence="2">
    <location>
        <begin position="2743"/>
        <end position="2755"/>
    </location>
</feature>
<feature type="compositionally biased region" description="Gly residues" evidence="2">
    <location>
        <begin position="1632"/>
        <end position="1641"/>
    </location>
</feature>
<feature type="compositionally biased region" description="Basic and acidic residues" evidence="2">
    <location>
        <begin position="2775"/>
        <end position="2785"/>
    </location>
</feature>
<dbReference type="InterPro" id="IPR000225">
    <property type="entry name" value="Armadillo"/>
</dbReference>
<dbReference type="InterPro" id="IPR011989">
    <property type="entry name" value="ARM-like"/>
</dbReference>
<feature type="repeat" description="ARM" evidence="1">
    <location>
        <begin position="954"/>
        <end position="988"/>
    </location>
</feature>
<dbReference type="Proteomes" id="UP001515480">
    <property type="component" value="Unassembled WGS sequence"/>
</dbReference>
<dbReference type="Pfam" id="PF15787">
    <property type="entry name" value="DUF4704"/>
    <property type="match status" value="1"/>
</dbReference>
<feature type="compositionally biased region" description="Low complexity" evidence="2">
    <location>
        <begin position="1615"/>
        <end position="1629"/>
    </location>
</feature>
<dbReference type="EMBL" id="JBGBPQ010000018">
    <property type="protein sequence ID" value="KAL1507407.1"/>
    <property type="molecule type" value="Genomic_DNA"/>
</dbReference>
<feature type="compositionally biased region" description="Basic and acidic residues" evidence="2">
    <location>
        <begin position="2795"/>
        <end position="2810"/>
    </location>
</feature>
<feature type="region of interest" description="Disordered" evidence="2">
    <location>
        <begin position="2635"/>
        <end position="2664"/>
    </location>
</feature>
<dbReference type="SUPFAM" id="SSF48371">
    <property type="entry name" value="ARM repeat"/>
    <property type="match status" value="2"/>
</dbReference>
<gene>
    <name evidence="4" type="ORF">AB1Y20_008249</name>
</gene>
<feature type="region of interest" description="Disordered" evidence="2">
    <location>
        <begin position="1853"/>
        <end position="1936"/>
    </location>
</feature>
<evidence type="ECO:0000256" key="2">
    <source>
        <dbReference type="SAM" id="MobiDB-lite"/>
    </source>
</evidence>
<dbReference type="InterPro" id="IPR013320">
    <property type="entry name" value="ConA-like_dom_sf"/>
</dbReference>
<feature type="region of interest" description="Disordered" evidence="2">
    <location>
        <begin position="2736"/>
        <end position="2959"/>
    </location>
</feature>
<dbReference type="Gene3D" id="1.25.10.10">
    <property type="entry name" value="Leucine-rich Repeat Variant"/>
    <property type="match status" value="2"/>
</dbReference>
<feature type="compositionally biased region" description="Acidic residues" evidence="2">
    <location>
        <begin position="2756"/>
        <end position="2774"/>
    </location>
</feature>
<comment type="caution">
    <text evidence="4">The sequence shown here is derived from an EMBL/GenBank/DDBJ whole genome shotgun (WGS) entry which is preliminary data.</text>
</comment>
<feature type="region of interest" description="Disordered" evidence="2">
    <location>
        <begin position="1093"/>
        <end position="1116"/>
    </location>
</feature>
<protein>
    <recommendedName>
        <fullName evidence="3">DUF4704 domain-containing protein</fullName>
    </recommendedName>
</protein>
<dbReference type="SUPFAM" id="SSF49899">
    <property type="entry name" value="Concanavalin A-like lectins/glucanases"/>
    <property type="match status" value="1"/>
</dbReference>
<sequence length="2959" mass="313569">MRSSYLVTRFRLARWRSHATQLWARYRAVACLDDQHEVYLRLSAFLHSFRAYYSEVTACEGSMRDESANLDRLFGECTDILHELLDYIERCTGGKKPAAEAEAPATADAKPDAVVAEPAESGQPAVSSTRASAAPNLVELIPEVLNALELILREERYVDTIRSSPQILGRILSMLERLQTSESRQNLLAIISRLGSSRWARQEIGRLQGFSRMLRLATQRDETLSRALLGQAQLASVGNTTDWSMQPPSGGGGRVGALVAELSTLVMPEVMLARLRQWISSSSDQAPLDADAAVDAEGVTSAPAADGVDASLPAGPLRPPAKLPGCVCWPPQADELSQATAWLEEARTCEPESAPLLDGGGGGGEGGGEGAGAEALAGDELALVQDVMRVQGALRSLLAMLADASEHLQLEVIQTIRALLSNNLRNQREFRGLQGYELIARAIDAIPDEQDATPRPAKDTSATAKDCLPPAGSRAPPVHRRLPSDCSGAGDTAYSASSEDTADLAMGGGPGRTSGWPRGAAAVCEADAAEPNGSAAGGVADAAATPLEAPSRMHQLEEGAVPRPHPASLHGKATVLRGIFAVMRAIILDGDVQADGRVGNLDALRVLVGLACTSRRHCVRLGAVRCVRELLLANPTNVVSLLLTTGIGGEALLHSLLHALSECDEPVGTPKPREGEGESFYEELEELALLCAFLLSAQDAALAHLLLSSASLEQTIAAAAAARGHARHWREIRALCEISGDLAARGCLRLPHWQRFGSECVEQCLSALAAVDHACERHAAAGTPLPDEATLLCEWASEMLGVLCTASSALLVHAGDAGVLSLLALLFVHASSLPATDFAPRERRGVEVWEASLWLLQEMGSRLVRVGRFDGVLELSLLTRGCSLRAGTPPPADATYPSSFRLRLAELEATPRWAHAAAVAPRARASVIGALAHMLRAAPRRQAAVIKRHLLSSGGVEALLLLLYASAHDAEERHELAERAVGALAELACGCEAAKQRLHALVGGGHLIALLHAALRAPPPPADARGGRAAMHILFELACSGSFRRVLGLVPPSSELYARSAGLLAFERKTRECWPRFPHPTMAGVLAPPRPAAAAAAESAAERRPRVGGAAPAASPRLEEMASPMPPELLLPEIIPELRSCASTATASPRAGSAVGAPAGSYRGSKALAHLSLQLPGLVRLRLRGDEGVDLIVRFLHVAAPQVQADATALLLLLLESSPCNKRIVCASKGVSPFLRLATRCSDDEGGGMPRIQLLRVAASLGEYTITASDALRLFRFAAMPESYGDLARLRQAAAPKALEGGGGQEKAHDDGEEMRAQHREELQMQVLFVVGCIAERAAPPSFFSFDGDSALSLPALSHFPLAKTGYTLTFWLRIDAVAEGEREVVMLSLVSTSGQRLLEVSLERCLNVDEEISLPVRSLVVRTGPSHAEGCVPPGDAASSSGAAGYKFDAHRFAECGGWHHIVLTHNWVGATLLVDGAPVETAAALAYPDVSAKVARAKSLLPLEPSQFCGQVSTLLVLEGCVERSVASRLYHRGALHADSIHKLRAIGVDGRLLLQASAQPGGPRQRRRRSGFGGGARQSAAKGEAAAHGRSWRMRLHSSSSASVPTVREPSEAPALDDASEDAAASFSGVGGECGGGKGHAEGSVSRAEGAGKAPSEAAGGKGDGRGGETRGGEAGRSFDGRGWLSRRTRERSPSPSRESAAEPTAAPSGAKAGGARGEEARKAEPGVSHSATCEMHCTETMASQLALLCKQGAAAGPAVCLPFVTLGAAQRLAALRILLALLHADDVQCREFCEAHHGFAQLLFLLLAQCSALAVPPTSVKLAPSAEWSCCETLQLLLESVDRGVLSSPPGAPIPLLTDASHPSDGKELRESREHRERESRERSDTAGRPADSPGAMGGLVASSSSAAASAFSSHGGSATPTGGAGVVPPEVSSPAAAATSALSSGKSSWMPARLSTHALQLVFDLLPCSTPRVLRSAIECLHERFAPTGDSNAPVEFVRLWRSVGGLPALLSLALLPCVSRKPHPAEAPEEDLLHQLLGARRGLLGLATASFTAEETEQLLDFATLSDELSASLQSLGPGAFSAVPPPSGTRGAAEGPQEEEPEDGPCVEVQRVRERVAQTIAEVCEASAAGRGAIPSTVHDHLRASSAPAVLALLSLLGEPSESLRISGVRILASLLKLPQPKKDRERDAFATAFAKLQGWELAARALQTQHASSDVCHALLDLAGGEALAAPRGVPQPARSSRGEPAAAALAPEGGRPTYGRMEDESTRSSGVATLQLPNALQLLLEGISRNERAVQLQLLRKLESLVESSRQFDALVDSDWLAWMASLLRVVETNQPEHERLELEQRVLGLVSTVLLHDMTHSTRAACRLGKLAEVQDAEGFQLAVVQALLRHFEMHPGLPMPEATNLLPNICLLFDLVDEIAGTALQLGVACTAELLRTIALVNQLACHNSPTVRSWMKAQSLFESRDALTHELLHMVTELPTSQALQLLANIQQPLPIDANLGVIMLQLLLNESVDVQLRCAAGELLIQHASYSRDAIDKEAKAFRHTLSKALDDAEILARLLPPRDASSPASLSEGASEKELSQEHVAAFVEWYFGADGPSRARREALAARLARQLISSSKAARLAGEKSASKRAKRAKQRAERQSRASAALAKSVADVSERQRFRIARGSRALVRRITATREARAARLARGEREWARAGSGIVSLLLANDEVELQSEVLHPVAGGTEEHEDEPHCASHAPKEEDGGEEEDAAATAEEEEADEEPKPSVDDAAVRQRKRARMRIRGERQSAPGEHEAARHTSCGSAPGSAPRLLYLRRLRTGSRGTESPSLDPDAALRARQEVLDAVSTTAAHASSASGGEEFNEVDDALEAQCESSPSALETNPRRQRRASSYSYIPLPHVPTWRGRRRRTTSDEDPSAEMATDQVEEPAGEDFSAWASAEEEPGTC</sequence>
<dbReference type="InterPro" id="IPR031570">
    <property type="entry name" value="NBEA/BDCP_DUF4704"/>
</dbReference>
<feature type="region of interest" description="Disordered" evidence="2">
    <location>
        <begin position="1559"/>
        <end position="1731"/>
    </location>
</feature>
<feature type="region of interest" description="Disordered" evidence="2">
    <location>
        <begin position="2239"/>
        <end position="2272"/>
    </location>
</feature>
<dbReference type="PANTHER" id="PTHR13743:SF123">
    <property type="entry name" value="PROTEIN FAN"/>
    <property type="match status" value="1"/>
</dbReference>
<feature type="compositionally biased region" description="Low complexity" evidence="2">
    <location>
        <begin position="1107"/>
        <end position="1116"/>
    </location>
</feature>
<feature type="domain" description="DUF4704" evidence="3">
    <location>
        <begin position="2156"/>
        <end position="2370"/>
    </location>
</feature>
<feature type="compositionally biased region" description="Low complexity" evidence="2">
    <location>
        <begin position="1697"/>
        <end position="1714"/>
    </location>
</feature>
<feature type="compositionally biased region" description="Basic and acidic residues" evidence="2">
    <location>
        <begin position="1866"/>
        <end position="1890"/>
    </location>
</feature>
<organism evidence="4 5">
    <name type="scientific">Prymnesium parvum</name>
    <name type="common">Toxic golden alga</name>
    <dbReference type="NCBI Taxonomy" id="97485"/>
    <lineage>
        <taxon>Eukaryota</taxon>
        <taxon>Haptista</taxon>
        <taxon>Haptophyta</taxon>
        <taxon>Prymnesiophyceae</taxon>
        <taxon>Prymnesiales</taxon>
        <taxon>Prymnesiaceae</taxon>
        <taxon>Prymnesium</taxon>
    </lineage>
</organism>
<name>A0AB34IU61_PRYPA</name>
<feature type="region of interest" description="Disordered" evidence="2">
    <location>
        <begin position="2082"/>
        <end position="2112"/>
    </location>
</feature>
<feature type="compositionally biased region" description="Low complexity" evidence="2">
    <location>
        <begin position="1903"/>
        <end position="1923"/>
    </location>
</feature>
<accession>A0AB34IU61</accession>